<keyword evidence="2" id="KW-0732">Signal</keyword>
<evidence type="ECO:0000256" key="2">
    <source>
        <dbReference type="SAM" id="SignalP"/>
    </source>
</evidence>
<dbReference type="OrthoDB" id="7850882at2"/>
<feature type="compositionally biased region" description="Basic and acidic residues" evidence="1">
    <location>
        <begin position="211"/>
        <end position="222"/>
    </location>
</feature>
<dbReference type="InterPro" id="IPR021293">
    <property type="entry name" value="DUF2865"/>
</dbReference>
<dbReference type="RefSeq" id="WP_084082069.1">
    <property type="nucleotide sequence ID" value="NZ_FRBW01000003.1"/>
</dbReference>
<dbReference type="AlphaFoldDB" id="A0A1M7LP22"/>
<reference evidence="3 4" key="1">
    <citation type="submission" date="2016-11" db="EMBL/GenBank/DDBJ databases">
        <authorList>
            <person name="Jaros S."/>
            <person name="Januszkiewicz K."/>
            <person name="Wedrychowicz H."/>
        </authorList>
    </citation>
    <scope>NUCLEOTIDE SEQUENCE [LARGE SCALE GENOMIC DNA]</scope>
    <source>
        <strain evidence="3 4">DSM 22153</strain>
    </source>
</reference>
<feature type="chain" id="PRO_5012680901" description="DUF2865 domain-containing protein" evidence="2">
    <location>
        <begin position="33"/>
        <end position="473"/>
    </location>
</feature>
<feature type="region of interest" description="Disordered" evidence="1">
    <location>
        <begin position="350"/>
        <end position="377"/>
    </location>
</feature>
<dbReference type="Proteomes" id="UP000186002">
    <property type="component" value="Unassembled WGS sequence"/>
</dbReference>
<gene>
    <name evidence="3" type="ORF">SAMN05444272_3265</name>
</gene>
<accession>A0A1M7LP22</accession>
<protein>
    <recommendedName>
        <fullName evidence="5">DUF2865 domain-containing protein</fullName>
    </recommendedName>
</protein>
<dbReference type="STRING" id="735517.SAMN05444272_3265"/>
<feature type="region of interest" description="Disordered" evidence="1">
    <location>
        <begin position="48"/>
        <end position="67"/>
    </location>
</feature>
<feature type="compositionally biased region" description="Low complexity" evidence="1">
    <location>
        <begin position="157"/>
        <end position="166"/>
    </location>
</feature>
<evidence type="ECO:0000313" key="3">
    <source>
        <dbReference type="EMBL" id="SHM79767.1"/>
    </source>
</evidence>
<evidence type="ECO:0000313" key="4">
    <source>
        <dbReference type="Proteomes" id="UP000186002"/>
    </source>
</evidence>
<feature type="region of interest" description="Disordered" evidence="1">
    <location>
        <begin position="130"/>
        <end position="168"/>
    </location>
</feature>
<organism evidence="3 4">
    <name type="scientific">Roseibium suaedae</name>
    <dbReference type="NCBI Taxonomy" id="735517"/>
    <lineage>
        <taxon>Bacteria</taxon>
        <taxon>Pseudomonadati</taxon>
        <taxon>Pseudomonadota</taxon>
        <taxon>Alphaproteobacteria</taxon>
        <taxon>Hyphomicrobiales</taxon>
        <taxon>Stappiaceae</taxon>
        <taxon>Roseibium</taxon>
    </lineage>
</organism>
<feature type="signal peptide" evidence="2">
    <location>
        <begin position="1"/>
        <end position="32"/>
    </location>
</feature>
<dbReference type="EMBL" id="FRBW01000003">
    <property type="protein sequence ID" value="SHM79767.1"/>
    <property type="molecule type" value="Genomic_DNA"/>
</dbReference>
<feature type="compositionally biased region" description="Polar residues" evidence="1">
    <location>
        <begin position="130"/>
        <end position="148"/>
    </location>
</feature>
<evidence type="ECO:0008006" key="5">
    <source>
        <dbReference type="Google" id="ProtNLM"/>
    </source>
</evidence>
<feature type="region of interest" description="Disordered" evidence="1">
    <location>
        <begin position="187"/>
        <end position="223"/>
    </location>
</feature>
<feature type="compositionally biased region" description="Low complexity" evidence="1">
    <location>
        <begin position="424"/>
        <end position="439"/>
    </location>
</feature>
<name>A0A1M7LP22_9HYPH</name>
<sequence length="473" mass="49235">MSDRHSRSDRRKGMRLVLAMLAVCAGSATALAAPDCSGLKAELSRLEGASGSGGKWETARQQQQRSLTAAERDAGYFQCGTPAASPKCGPLVKTISKMQANLRAIDRQIKKSGGSTRDTRRIQKIRATLASSECRAQTREASQPSSGNKGLFAMTRSGSSGSSVSVDGKTTYRTLPSGLVVSVPRSGLAPQTGAQGTQLTAVDGRNSVRRSGGDDGRGENMSRRVAIPSGGTFRTLCVRTCDGFFFPISFSTGKDQFANDAARCGEICPAADTELFVHRNPGGLQDEMISLAGVPYADLTNAYRYRTQIVESCSCRGAAQAEAKGSPLKTIAGQATADAGSLSVSHLRLDPPSPNRFAPEPSTPITPDQVPAGSDPDTRLNLALGFSPVNIKLTLAPQDANAPVTTGSLPVLGRHKAEAPVEPPAAHETAAATAAADAAGSDQVQEQADEKAPAASVPPAAVRVVGPEYFVAQ</sequence>
<evidence type="ECO:0000256" key="1">
    <source>
        <dbReference type="SAM" id="MobiDB-lite"/>
    </source>
</evidence>
<keyword evidence="4" id="KW-1185">Reference proteome</keyword>
<proteinExistence type="predicted"/>
<dbReference type="Pfam" id="PF11064">
    <property type="entry name" value="DUF2865"/>
    <property type="match status" value="1"/>
</dbReference>
<feature type="region of interest" description="Disordered" evidence="1">
    <location>
        <begin position="416"/>
        <end position="459"/>
    </location>
</feature>